<keyword evidence="4 5" id="KW-0732">Signal</keyword>
<accession>A0A318UZD9</accession>
<organism evidence="6 7">
    <name type="scientific">Marinomonas alcarazii</name>
    <dbReference type="NCBI Taxonomy" id="491949"/>
    <lineage>
        <taxon>Bacteria</taxon>
        <taxon>Pseudomonadati</taxon>
        <taxon>Pseudomonadota</taxon>
        <taxon>Gammaproteobacteria</taxon>
        <taxon>Oceanospirillales</taxon>
        <taxon>Oceanospirillaceae</taxon>
        <taxon>Marinomonas</taxon>
    </lineage>
</organism>
<dbReference type="Proteomes" id="UP000247551">
    <property type="component" value="Unassembled WGS sequence"/>
</dbReference>
<evidence type="ECO:0000256" key="4">
    <source>
        <dbReference type="ARBA" id="ARBA00022729"/>
    </source>
</evidence>
<evidence type="ECO:0000256" key="2">
    <source>
        <dbReference type="ARBA" id="ARBA00008520"/>
    </source>
</evidence>
<proteinExistence type="inferred from homology"/>
<protein>
    <submittedName>
        <fullName evidence="6">Carbohydrate ABC transporter substrate-binding protein (CUT1 family)</fullName>
    </submittedName>
</protein>
<dbReference type="InterPro" id="IPR006059">
    <property type="entry name" value="SBP"/>
</dbReference>
<reference evidence="6 7" key="1">
    <citation type="submission" date="2018-06" db="EMBL/GenBank/DDBJ databases">
        <title>Genomic Encyclopedia of Type Strains, Phase III (KMG-III): the genomes of soil and plant-associated and newly described type strains.</title>
        <authorList>
            <person name="Whitman W."/>
        </authorList>
    </citation>
    <scope>NUCLEOTIDE SEQUENCE [LARGE SCALE GENOMIC DNA]</scope>
    <source>
        <strain evidence="6 7">CECT 7730</strain>
    </source>
</reference>
<dbReference type="InterPro" id="IPR050490">
    <property type="entry name" value="Bact_solute-bd_prot1"/>
</dbReference>
<feature type="chain" id="PRO_5016397758" evidence="5">
    <location>
        <begin position="27"/>
        <end position="451"/>
    </location>
</feature>
<name>A0A318UZD9_9GAMM</name>
<keyword evidence="3" id="KW-0813">Transport</keyword>
<dbReference type="PANTHER" id="PTHR43649:SF34">
    <property type="entry name" value="ABC TRANSPORTER PERIPLASMIC-BINDING PROTEIN YCJN-RELATED"/>
    <property type="match status" value="1"/>
</dbReference>
<evidence type="ECO:0000313" key="6">
    <source>
        <dbReference type="EMBL" id="PYF80538.1"/>
    </source>
</evidence>
<dbReference type="SUPFAM" id="SSF53850">
    <property type="entry name" value="Periplasmic binding protein-like II"/>
    <property type="match status" value="1"/>
</dbReference>
<evidence type="ECO:0000256" key="3">
    <source>
        <dbReference type="ARBA" id="ARBA00022448"/>
    </source>
</evidence>
<keyword evidence="7" id="KW-1185">Reference proteome</keyword>
<comment type="caution">
    <text evidence="6">The sequence shown here is derived from an EMBL/GenBank/DDBJ whole genome shotgun (WGS) entry which is preliminary data.</text>
</comment>
<dbReference type="Gene3D" id="3.40.190.10">
    <property type="entry name" value="Periplasmic binding protein-like II"/>
    <property type="match status" value="1"/>
</dbReference>
<evidence type="ECO:0000256" key="1">
    <source>
        <dbReference type="ARBA" id="ARBA00004418"/>
    </source>
</evidence>
<comment type="similarity">
    <text evidence="2">Belongs to the bacterial solute-binding protein 1 family.</text>
</comment>
<dbReference type="AlphaFoldDB" id="A0A318UZD9"/>
<comment type="subcellular location">
    <subcellularLocation>
        <location evidence="1">Periplasm</location>
    </subcellularLocation>
</comment>
<evidence type="ECO:0000313" key="7">
    <source>
        <dbReference type="Proteomes" id="UP000247551"/>
    </source>
</evidence>
<dbReference type="RefSeq" id="WP_110576483.1">
    <property type="nucleotide sequence ID" value="NZ_QKLW01000006.1"/>
</dbReference>
<dbReference type="PANTHER" id="PTHR43649">
    <property type="entry name" value="ARABINOSE-BINDING PROTEIN-RELATED"/>
    <property type="match status" value="1"/>
</dbReference>
<dbReference type="Pfam" id="PF01547">
    <property type="entry name" value="SBP_bac_1"/>
    <property type="match status" value="1"/>
</dbReference>
<evidence type="ECO:0000256" key="5">
    <source>
        <dbReference type="SAM" id="SignalP"/>
    </source>
</evidence>
<dbReference type="EMBL" id="QKLW01000006">
    <property type="protein sequence ID" value="PYF80538.1"/>
    <property type="molecule type" value="Genomic_DNA"/>
</dbReference>
<feature type="signal peptide" evidence="5">
    <location>
        <begin position="1"/>
        <end position="26"/>
    </location>
</feature>
<dbReference type="GO" id="GO:0042597">
    <property type="term" value="C:periplasmic space"/>
    <property type="evidence" value="ECO:0007669"/>
    <property type="project" value="UniProtKB-SubCell"/>
</dbReference>
<gene>
    <name evidence="6" type="ORF">DFP75_106179</name>
</gene>
<sequence>MKTKTSLFVAGTVLANGLLISQLAHAATVEFWTAQTQTDRLQNIELLASTFEALNDGVTVKVVAVDENEMATQMAAAVAAGTTPQLIEVNSEIIMALGEEGIVDTKTHQGVIQDIGKSRFHKGALTTLTSPSGEYYGLPYHGFIQGIWYRKDWFDEKGLAAPNTWENIEKAAKALTDKANNQYGILVGTKQDSYTEQVFTQLALSNNASQFDANGNLVFNSPATLETIEYYKELAKYNPPGPQNWRARDYYLQGKMGMFFYSTYIMDDLALAEVAKGSLSSANFKELSGGTFDPELVKNTEFAPIITHKSAASYGTLSGLVALKAKSAEDTKATKDFIEFMYDPASYITFLHMAPGGMNPMLKGIAEDPAYLEDPNGVFKLYGADKMKQIVSGFDNLRSFSVVEGKTFPASGAIFAKSVIPRMIYSVTIEGKDPQAALNDAEAEMKSIIGQ</sequence>